<dbReference type="EMBL" id="MPUH01001191">
    <property type="protein sequence ID" value="OMJ69492.1"/>
    <property type="molecule type" value="Genomic_DNA"/>
</dbReference>
<reference evidence="2 3" key="1">
    <citation type="submission" date="2016-11" db="EMBL/GenBank/DDBJ databases">
        <title>The macronuclear genome of Stentor coeruleus: a giant cell with tiny introns.</title>
        <authorList>
            <person name="Slabodnick M."/>
            <person name="Ruby J.G."/>
            <person name="Reiff S.B."/>
            <person name="Swart E.C."/>
            <person name="Gosai S."/>
            <person name="Prabakaran S."/>
            <person name="Witkowska E."/>
            <person name="Larue G.E."/>
            <person name="Fisher S."/>
            <person name="Freeman R.M."/>
            <person name="Gunawardena J."/>
            <person name="Chu W."/>
            <person name="Stover N.A."/>
            <person name="Gregory B.D."/>
            <person name="Nowacki M."/>
            <person name="Derisi J."/>
            <person name="Roy S.W."/>
            <person name="Marshall W.F."/>
            <person name="Sood P."/>
        </authorList>
    </citation>
    <scope>NUCLEOTIDE SEQUENCE [LARGE SCALE GENOMIC DNA]</scope>
    <source>
        <strain evidence="2">WM001</strain>
    </source>
</reference>
<comment type="caution">
    <text evidence="2">The sequence shown here is derived from an EMBL/GenBank/DDBJ whole genome shotgun (WGS) entry which is preliminary data.</text>
</comment>
<protein>
    <recommendedName>
        <fullName evidence="4">EGF-like domain-containing protein</fullName>
    </recommendedName>
</protein>
<feature type="chain" id="PRO_5013249521" description="EGF-like domain-containing protein" evidence="1">
    <location>
        <begin position="16"/>
        <end position="218"/>
    </location>
</feature>
<dbReference type="AlphaFoldDB" id="A0A1R2AYB2"/>
<evidence type="ECO:0008006" key="4">
    <source>
        <dbReference type="Google" id="ProtNLM"/>
    </source>
</evidence>
<evidence type="ECO:0000313" key="2">
    <source>
        <dbReference type="EMBL" id="OMJ69492.1"/>
    </source>
</evidence>
<keyword evidence="1" id="KW-0732">Signal</keyword>
<evidence type="ECO:0000313" key="3">
    <source>
        <dbReference type="Proteomes" id="UP000187209"/>
    </source>
</evidence>
<sequence>MTIFYLTFLISTVSATCPTILCGSYSTHLCGIFTDDSIEISPCLGSDICNIQDLYTNWEQGNTGLPCKKNSLYPNTESLEELMKITCLKTPDLGKKLQGIHPKVCSSNNDCTLADGSVGECKCGLSIHGFSYCEISEADDLSLSVQKAACDKDADLFILLLLKQEFWVYLHDRPLCAGFVFEDIASIDYLSSGGTTLSKIAEFSGSFFISFVGIMYFI</sequence>
<name>A0A1R2AYB2_9CILI</name>
<dbReference type="Proteomes" id="UP000187209">
    <property type="component" value="Unassembled WGS sequence"/>
</dbReference>
<proteinExistence type="predicted"/>
<organism evidence="2 3">
    <name type="scientific">Stentor coeruleus</name>
    <dbReference type="NCBI Taxonomy" id="5963"/>
    <lineage>
        <taxon>Eukaryota</taxon>
        <taxon>Sar</taxon>
        <taxon>Alveolata</taxon>
        <taxon>Ciliophora</taxon>
        <taxon>Postciliodesmatophora</taxon>
        <taxon>Heterotrichea</taxon>
        <taxon>Heterotrichida</taxon>
        <taxon>Stentoridae</taxon>
        <taxon>Stentor</taxon>
    </lineage>
</organism>
<feature type="signal peptide" evidence="1">
    <location>
        <begin position="1"/>
        <end position="15"/>
    </location>
</feature>
<evidence type="ECO:0000256" key="1">
    <source>
        <dbReference type="SAM" id="SignalP"/>
    </source>
</evidence>
<accession>A0A1R2AYB2</accession>
<keyword evidence="3" id="KW-1185">Reference proteome</keyword>
<gene>
    <name evidence="2" type="ORF">SteCoe_32766</name>
</gene>